<protein>
    <submittedName>
        <fullName evidence="1">Uncharacterized protein</fullName>
    </submittedName>
</protein>
<evidence type="ECO:0000313" key="2">
    <source>
        <dbReference type="Proteomes" id="UP000673691"/>
    </source>
</evidence>
<dbReference type="EMBL" id="JAEFCI010007397">
    <property type="protein sequence ID" value="KAG5459088.1"/>
    <property type="molecule type" value="Genomic_DNA"/>
</dbReference>
<dbReference type="OrthoDB" id="3344688at2759"/>
<organism evidence="1 2">
    <name type="scientific">Olpidium bornovanus</name>
    <dbReference type="NCBI Taxonomy" id="278681"/>
    <lineage>
        <taxon>Eukaryota</taxon>
        <taxon>Fungi</taxon>
        <taxon>Fungi incertae sedis</taxon>
        <taxon>Olpidiomycota</taxon>
        <taxon>Olpidiomycotina</taxon>
        <taxon>Olpidiomycetes</taxon>
        <taxon>Olpidiales</taxon>
        <taxon>Olpidiaceae</taxon>
        <taxon>Olpidium</taxon>
    </lineage>
</organism>
<comment type="caution">
    <text evidence="1">The sequence shown here is derived from an EMBL/GenBank/DDBJ whole genome shotgun (WGS) entry which is preliminary data.</text>
</comment>
<feature type="non-terminal residue" evidence="1">
    <location>
        <position position="1"/>
    </location>
</feature>
<reference evidence="1 2" key="1">
    <citation type="journal article" name="Sci. Rep.">
        <title>Genome-scale phylogenetic analyses confirm Olpidium as the closest living zoosporic fungus to the non-flagellated, terrestrial fungi.</title>
        <authorList>
            <person name="Chang Y."/>
            <person name="Rochon D."/>
            <person name="Sekimoto S."/>
            <person name="Wang Y."/>
            <person name="Chovatia M."/>
            <person name="Sandor L."/>
            <person name="Salamov A."/>
            <person name="Grigoriev I.V."/>
            <person name="Stajich J.E."/>
            <person name="Spatafora J.W."/>
        </authorList>
    </citation>
    <scope>NUCLEOTIDE SEQUENCE [LARGE SCALE GENOMIC DNA]</scope>
    <source>
        <strain evidence="1">S191</strain>
    </source>
</reference>
<keyword evidence="2" id="KW-1185">Reference proteome</keyword>
<proteinExistence type="predicted"/>
<dbReference type="AlphaFoldDB" id="A0A8H7ZT21"/>
<accession>A0A8H7ZT21</accession>
<dbReference type="Proteomes" id="UP000673691">
    <property type="component" value="Unassembled WGS sequence"/>
</dbReference>
<gene>
    <name evidence="1" type="ORF">BJ554DRAFT_564</name>
</gene>
<evidence type="ECO:0000313" key="1">
    <source>
        <dbReference type="EMBL" id="KAG5459088.1"/>
    </source>
</evidence>
<sequence>EFVAGSAAAQEVKWLRTIIQPIDPHVVAQPTELMIDNTGAAEIFAPIPCFRFRQKMPTYKMYVILFQEQRGGDGVDGRVTPPLVKESPQLVKVFCPTQ</sequence>
<name>A0A8H7ZT21_9FUNG</name>